<gene>
    <name evidence="2" type="primary">19</name>
    <name evidence="2" type="ORF">PBI_MAUREEN_19</name>
</gene>
<accession>A0A3G2KHY2</accession>
<name>A0A3G2KHY2_9CAUD</name>
<dbReference type="Proteomes" id="UP000273822">
    <property type="component" value="Segment"/>
</dbReference>
<dbReference type="EMBL" id="MH834619">
    <property type="protein sequence ID" value="AYN58500.1"/>
    <property type="molecule type" value="Genomic_DNA"/>
</dbReference>
<protein>
    <submittedName>
        <fullName evidence="2">Uncharacterized protein</fullName>
    </submittedName>
</protein>
<dbReference type="Gene3D" id="2.60.120.260">
    <property type="entry name" value="Galactose-binding domain-like"/>
    <property type="match status" value="2"/>
</dbReference>
<evidence type="ECO:0000313" key="3">
    <source>
        <dbReference type="Proteomes" id="UP000273822"/>
    </source>
</evidence>
<reference evidence="3" key="1">
    <citation type="submission" date="2018-09" db="EMBL/GenBank/DDBJ databases">
        <authorList>
            <person name="Rimple P.A."/>
            <person name="Stoner T.H."/>
            <person name="Garlena R.A."/>
            <person name="Russell D.A."/>
            <person name="Pope W.H."/>
            <person name="Jacobs-Sera D."/>
            <person name="Hatfull G.F."/>
        </authorList>
    </citation>
    <scope>NUCLEOTIDE SEQUENCE [LARGE SCALE GENOMIC DNA]</scope>
</reference>
<dbReference type="SUPFAM" id="SSF49785">
    <property type="entry name" value="Galactose-binding domain-like"/>
    <property type="match status" value="1"/>
</dbReference>
<evidence type="ECO:0000313" key="2">
    <source>
        <dbReference type="EMBL" id="AYN58500.1"/>
    </source>
</evidence>
<feature type="coiled-coil region" evidence="1">
    <location>
        <begin position="64"/>
        <end position="133"/>
    </location>
</feature>
<sequence>MADAAAKLAARIADLERRLAAMERAPQLPSTTVDLDGGETVIMSEALAAGVSAMAEAGVLDDKLTQARTDLDASTVRLDQAETDITDAFGRIDTVETTAGTAQTDAANALTEAEAARDAANTAEAQAADAQTAAADAVGIANGKGKVLIQSTAPAAADQNAVTLWIDTTGGANTPKKWTGSAWAAVTDKAATDAAAAAVAAQSAADAADAKADAAQAAADAADAKAEGADAKAVDAQTAASAAQTRADEAKARADDLWARGANLLENGGFESGILYSNSPATTPLATTDAIHLVSDPTKAHTGSRYLEMVLDGGNHTGYLANVPVSADRTYRIGVWVYAESALTAGGSFGLPFHWRNSSGSLINTTWPALYYWDEFGSQLTVGAWKYMVADITPPAGAVMMAPRFYISSTAGPAGAVVRFDDVTVVDATEALAAQAAADAAQSAATAAQTAAGNAQDTADSALTMAGSKGKVYYDTTTPSGTGTAAGDLWRRVDSSKNVIGEWYWTGSAWQTSQITTSAISNLDVGKLTAGSAAIPTLTSQKIASATAAFQTVDVKNLFATSGTLDTAVIDKLWTDVVNSRKITTRMLAVGDMSNLAAGSDFEYVTNMSTGEGQPWALGGKWYLATDTAHSGTVSLKAGATSTIDSPELQVVIPTQAGDKFYAEFWVRRDSAYNGTSSNAKMRFGDQANNFLDALAYGASDVPDVNVWVKKNKVVTIPAGVTRLRVTLPANNTAGSVWLDDIILTRMVDSVVIADGAIDGKVITGATVRTAASGARIVLDESGLNGWDASNINYLKADASGITVTGTVTAQGDSTVNYLNTALGPRTASVRNGTTVTKRPGLSFYPNGESSLNPVRVRSALMSDDGVNIYLQGGEPVGFVPDGSSTMPASVTVGQASVDADAKNGAFSARGGSVSISAGLSKATLSGTALELTGRNSAGVTVTSGGSVTFAKYGGGSVPLTGVSTINGTDIDVGAWQKLTLAGSWVDYVGGGGYRTGFWIRKHGDNLQIQGMVKSGSGVMATLPTALWPVYSGMFPVIAVAAPAGLYISADTGQVSYLFGPSAPSYVQISLMIPLH</sequence>
<proteinExistence type="predicted"/>
<keyword evidence="1" id="KW-0175">Coiled coil</keyword>
<dbReference type="InterPro" id="IPR008979">
    <property type="entry name" value="Galactose-bd-like_sf"/>
</dbReference>
<evidence type="ECO:0000256" key="1">
    <source>
        <dbReference type="SAM" id="Coils"/>
    </source>
</evidence>
<organism evidence="2 3">
    <name type="scientific">Arthrobacter phage Maureen</name>
    <dbReference type="NCBI Taxonomy" id="2419961"/>
    <lineage>
        <taxon>Viruses</taxon>
        <taxon>Duplodnaviria</taxon>
        <taxon>Heunggongvirae</taxon>
        <taxon>Uroviricota</taxon>
        <taxon>Caudoviricetes</taxon>
        <taxon>Casidaviridae</taxon>
        <taxon>Liebevirus</taxon>
        <taxon>Liebevirus liebe</taxon>
        <taxon>Arthrobacter virus Liebe</taxon>
    </lineage>
</organism>